<dbReference type="Gene3D" id="2.40.33.20">
    <property type="entry name" value="PK beta-barrel domain-like"/>
    <property type="match status" value="1"/>
</dbReference>
<proteinExistence type="predicted"/>
<dbReference type="SUPFAM" id="SSF50800">
    <property type="entry name" value="PK beta-barrel domain-like"/>
    <property type="match status" value="1"/>
</dbReference>
<dbReference type="InterPro" id="IPR011037">
    <property type="entry name" value="Pyrv_Knase-like_insert_dom_sf"/>
</dbReference>
<dbReference type="Pfam" id="PF03476">
    <property type="entry name" value="MOSC_N"/>
    <property type="match status" value="1"/>
</dbReference>
<gene>
    <name evidence="2" type="ORF">GGR13_002941</name>
</gene>
<dbReference type="EMBL" id="JACHOR010000005">
    <property type="protein sequence ID" value="MBB5747320.1"/>
    <property type="molecule type" value="Genomic_DNA"/>
</dbReference>
<evidence type="ECO:0000313" key="3">
    <source>
        <dbReference type="Proteomes" id="UP000545037"/>
    </source>
</evidence>
<dbReference type="GO" id="GO:0003824">
    <property type="term" value="F:catalytic activity"/>
    <property type="evidence" value="ECO:0007669"/>
    <property type="project" value="InterPro"/>
</dbReference>
<dbReference type="InterPro" id="IPR005303">
    <property type="entry name" value="MOCOS_middle"/>
</dbReference>
<comment type="caution">
    <text evidence="2">The sequence shown here is derived from an EMBL/GenBank/DDBJ whole genome shotgun (WGS) entry which is preliminary data.</text>
</comment>
<protein>
    <recommendedName>
        <fullName evidence="1">MOSC domain-containing protein</fullName>
    </recommendedName>
</protein>
<name>A0A7W9CKF1_9CAUL</name>
<feature type="domain" description="MOSC" evidence="1">
    <location>
        <begin position="111"/>
        <end position="264"/>
    </location>
</feature>
<reference evidence="2 3" key="1">
    <citation type="submission" date="2020-08" db="EMBL/GenBank/DDBJ databases">
        <title>Genomic Encyclopedia of Type Strains, Phase IV (KMG-IV): sequencing the most valuable type-strain genomes for metagenomic binning, comparative biology and taxonomic classification.</title>
        <authorList>
            <person name="Goeker M."/>
        </authorList>
    </citation>
    <scope>NUCLEOTIDE SEQUENCE [LARGE SCALE GENOMIC DNA]</scope>
    <source>
        <strain evidence="2 3">DSM 4737</strain>
    </source>
</reference>
<dbReference type="InterPro" id="IPR005302">
    <property type="entry name" value="MoCF_Sase_C"/>
</dbReference>
<dbReference type="Pfam" id="PF03473">
    <property type="entry name" value="MOSC"/>
    <property type="match status" value="1"/>
</dbReference>
<organism evidence="2 3">
    <name type="scientific">Brevundimonas variabilis</name>
    <dbReference type="NCBI Taxonomy" id="74312"/>
    <lineage>
        <taxon>Bacteria</taxon>
        <taxon>Pseudomonadati</taxon>
        <taxon>Pseudomonadota</taxon>
        <taxon>Alphaproteobacteria</taxon>
        <taxon>Caulobacterales</taxon>
        <taxon>Caulobacteraceae</taxon>
        <taxon>Brevundimonas</taxon>
    </lineage>
</organism>
<dbReference type="GO" id="GO:0030170">
    <property type="term" value="F:pyridoxal phosphate binding"/>
    <property type="evidence" value="ECO:0007669"/>
    <property type="project" value="InterPro"/>
</dbReference>
<sequence length="265" mass="28912">MPETDGSGTQHRVSASVSALYRHPVKGFTPEPLDRVSLTAGRHFPGDRLYAVEVGPSGFDPDTPGHVSKMKFVVLARFAAVAKVRTRWDAATGLLSARREGRPDLDVDLDDPADRRRLEAWLSEALGDDVDAPLKVLSAKGHRFMDDPAGHVSILNLASVRDFEARLGRPVDPLRFRANIHVEGWPAWVENDWAGREIAVGGARLAVVKPIVRCGATHVDPATGERDIDLVPALFETYGHRWCGLYLSVMTDGPVAIGDPVEIFA</sequence>
<dbReference type="GO" id="GO:0030151">
    <property type="term" value="F:molybdenum ion binding"/>
    <property type="evidence" value="ECO:0007669"/>
    <property type="project" value="InterPro"/>
</dbReference>
<dbReference type="AlphaFoldDB" id="A0A7W9CKF1"/>
<evidence type="ECO:0000259" key="1">
    <source>
        <dbReference type="PROSITE" id="PS51340"/>
    </source>
</evidence>
<accession>A0A7W9CKF1</accession>
<dbReference type="PROSITE" id="PS51340">
    <property type="entry name" value="MOSC"/>
    <property type="match status" value="1"/>
</dbReference>
<dbReference type="Proteomes" id="UP000545037">
    <property type="component" value="Unassembled WGS sequence"/>
</dbReference>
<keyword evidence="3" id="KW-1185">Reference proteome</keyword>
<evidence type="ECO:0000313" key="2">
    <source>
        <dbReference type="EMBL" id="MBB5747320.1"/>
    </source>
</evidence>